<feature type="transmembrane region" description="Helical" evidence="6">
    <location>
        <begin position="465"/>
        <end position="486"/>
    </location>
</feature>
<dbReference type="NCBIfam" id="NF038404">
    <property type="entry name" value="perm_prefix_2"/>
    <property type="match status" value="1"/>
</dbReference>
<evidence type="ECO:0000313" key="10">
    <source>
        <dbReference type="Proteomes" id="UP000199532"/>
    </source>
</evidence>
<accession>A0A1H6Q4L8</accession>
<dbReference type="AlphaFoldDB" id="A0A1H6Q4L8"/>
<comment type="subcellular location">
    <subcellularLocation>
        <location evidence="1">Cell membrane</location>
        <topology evidence="1">Multi-pass membrane protein</topology>
    </subcellularLocation>
</comment>
<name>A0A1H6Q4L8_9BACT</name>
<keyword evidence="2" id="KW-1003">Cell membrane</keyword>
<feature type="transmembrane region" description="Helical" evidence="6">
    <location>
        <begin position="857"/>
        <end position="879"/>
    </location>
</feature>
<dbReference type="Pfam" id="PF12704">
    <property type="entry name" value="MacB_PCD"/>
    <property type="match status" value="1"/>
</dbReference>
<feature type="transmembrane region" description="Helical" evidence="6">
    <location>
        <begin position="773"/>
        <end position="794"/>
    </location>
</feature>
<proteinExistence type="predicted"/>
<keyword evidence="4 6" id="KW-1133">Transmembrane helix</keyword>
<organism evidence="9 10">
    <name type="scientific">Dyadobacter koreensis</name>
    <dbReference type="NCBI Taxonomy" id="408657"/>
    <lineage>
        <taxon>Bacteria</taxon>
        <taxon>Pseudomonadati</taxon>
        <taxon>Bacteroidota</taxon>
        <taxon>Cytophagia</taxon>
        <taxon>Cytophagales</taxon>
        <taxon>Spirosomataceae</taxon>
        <taxon>Dyadobacter</taxon>
    </lineage>
</organism>
<dbReference type="InterPro" id="IPR025857">
    <property type="entry name" value="MacB_PCD"/>
</dbReference>
<feature type="transmembrane region" description="Helical" evidence="6">
    <location>
        <begin position="107"/>
        <end position="129"/>
    </location>
</feature>
<feature type="domain" description="ABC3 transporter permease C-terminal" evidence="7">
    <location>
        <begin position="377"/>
        <end position="492"/>
    </location>
</feature>
<evidence type="ECO:0000256" key="5">
    <source>
        <dbReference type="ARBA" id="ARBA00023136"/>
    </source>
</evidence>
<dbReference type="Pfam" id="PF02687">
    <property type="entry name" value="FtsX"/>
    <property type="match status" value="2"/>
</dbReference>
<dbReference type="EMBL" id="FNXY01000001">
    <property type="protein sequence ID" value="SEI38761.1"/>
    <property type="molecule type" value="Genomic_DNA"/>
</dbReference>
<gene>
    <name evidence="9" type="ORF">SAMN04487995_0286</name>
</gene>
<keyword evidence="3 6" id="KW-0812">Transmembrane</keyword>
<dbReference type="STRING" id="408657.SAMN04487995_0286"/>
<keyword evidence="5 6" id="KW-0472">Membrane</keyword>
<sequence>MSFKNYSRQEIPQPPKWLDRFARWICAPHLRETLIGDLHERYALRVCRFGAKKASALYRREVVGLIRPSIIKRQKLSQSPQLFFNFIMLGNYFKIGSRVLIKNKGYSFIHLVGLTIGLWACMMVATVVIDSLSYDKQWARSNDLYRIVTIDKRGEGMYERGSYSNSSLAAELKKNYPEVENYSSISQGTSYLNLTKGEMNGVKTNVLRMDTTAWQMLDVKVLSGNPSLYQAGNKNIVISETFRNKFFINQDPVGKIIYDTPSYGDKANPYLITGVMEDLPYNSHLRADVIQVQQNRVLTFSTDGASEFSQNYLLMKRGTDMNKFQARVNSWYSRVMKDDRDQTFEFQPMQDIYLNSDFAQNQKIKGSARTIHIFAGVALLLLFIACVNFVNLSTARAFSRLKETGIRRILSGSRYQLMMQILAETFLLFGISFSAAILVYYFSLKSVESFLGHKLVQTFTSNPSLAASAIGVIFLTCLFTGFYPAWMISGLKPTDTIRGVISTSISRQNWLRKGLVITQFTISIVVLFATIVVRQQLSYMENKNLGYNKNNLLTIGGVSWEGKSEAFKNEVNQIPGVVSSSISQWLPTGGAGFMSQDVEDPANQKNKVKVWYIAGDIDLPRTLGLRLVRGRTFDLKYGADVLNADSLREVNWKKYEEEQSRQSSLLTESAAKILHIKELGIQIKNASTVPIGVIENFNNESLYETIKPTVIIAQRSAQYGSMLIRTKPGMETNVNASLKKLWKKFFAAKLLEINSVEDLLTKQYEAESKLQQLFVFFSTLTMFLSALGIFGLVVQAAEQREKEVGIRKVLGASVAEIVTLLSSDFVKLVSFSFFVASPIAWYSLGKWLQSYPYRIGIDWWMFLIAGFGAILTTLITVSFQTIKAAMMDPVKNLRNE</sequence>
<evidence type="ECO:0000259" key="7">
    <source>
        <dbReference type="Pfam" id="PF02687"/>
    </source>
</evidence>
<feature type="transmembrane region" description="Helical" evidence="6">
    <location>
        <begin position="371"/>
        <end position="390"/>
    </location>
</feature>
<feature type="transmembrane region" description="Helical" evidence="6">
    <location>
        <begin position="825"/>
        <end position="845"/>
    </location>
</feature>
<evidence type="ECO:0000313" key="9">
    <source>
        <dbReference type="EMBL" id="SEI38761.1"/>
    </source>
</evidence>
<evidence type="ECO:0000256" key="4">
    <source>
        <dbReference type="ARBA" id="ARBA00022989"/>
    </source>
</evidence>
<dbReference type="PANTHER" id="PTHR30572">
    <property type="entry name" value="MEMBRANE COMPONENT OF TRANSPORTER-RELATED"/>
    <property type="match status" value="1"/>
</dbReference>
<feature type="domain" description="MacB-like periplasmic core" evidence="8">
    <location>
        <begin position="107"/>
        <end position="329"/>
    </location>
</feature>
<dbReference type="PANTHER" id="PTHR30572:SF18">
    <property type="entry name" value="ABC-TYPE MACROLIDE FAMILY EXPORT SYSTEM PERMEASE COMPONENT 2"/>
    <property type="match status" value="1"/>
</dbReference>
<feature type="transmembrane region" description="Helical" evidence="6">
    <location>
        <begin position="421"/>
        <end position="444"/>
    </location>
</feature>
<dbReference type="RefSeq" id="WP_090331150.1">
    <property type="nucleotide sequence ID" value="NZ_FNXY01000001.1"/>
</dbReference>
<evidence type="ECO:0000256" key="1">
    <source>
        <dbReference type="ARBA" id="ARBA00004651"/>
    </source>
</evidence>
<protein>
    <submittedName>
        <fullName evidence="9">Putative ABC transport system permease protein</fullName>
    </submittedName>
</protein>
<evidence type="ECO:0000259" key="8">
    <source>
        <dbReference type="Pfam" id="PF12704"/>
    </source>
</evidence>
<reference evidence="9 10" key="1">
    <citation type="submission" date="2016-10" db="EMBL/GenBank/DDBJ databases">
        <authorList>
            <person name="de Groot N.N."/>
        </authorList>
    </citation>
    <scope>NUCLEOTIDE SEQUENCE [LARGE SCALE GENOMIC DNA]</scope>
    <source>
        <strain evidence="9 10">DSM 19938</strain>
    </source>
</reference>
<dbReference type="OrthoDB" id="1451596at2"/>
<feature type="transmembrane region" description="Helical" evidence="6">
    <location>
        <begin position="514"/>
        <end position="533"/>
    </location>
</feature>
<dbReference type="GO" id="GO:0022857">
    <property type="term" value="F:transmembrane transporter activity"/>
    <property type="evidence" value="ECO:0007669"/>
    <property type="project" value="TreeGrafter"/>
</dbReference>
<evidence type="ECO:0000256" key="2">
    <source>
        <dbReference type="ARBA" id="ARBA00022475"/>
    </source>
</evidence>
<keyword evidence="10" id="KW-1185">Reference proteome</keyword>
<evidence type="ECO:0000256" key="3">
    <source>
        <dbReference type="ARBA" id="ARBA00022692"/>
    </source>
</evidence>
<evidence type="ECO:0000256" key="6">
    <source>
        <dbReference type="SAM" id="Phobius"/>
    </source>
</evidence>
<dbReference type="InterPro" id="IPR047699">
    <property type="entry name" value="Permease_put_prefix"/>
</dbReference>
<dbReference type="Proteomes" id="UP000199532">
    <property type="component" value="Unassembled WGS sequence"/>
</dbReference>
<dbReference type="InterPro" id="IPR050250">
    <property type="entry name" value="Macrolide_Exporter_MacB"/>
</dbReference>
<dbReference type="InterPro" id="IPR003838">
    <property type="entry name" value="ABC3_permease_C"/>
</dbReference>
<feature type="domain" description="ABC3 transporter permease C-terminal" evidence="7">
    <location>
        <begin position="776"/>
        <end position="888"/>
    </location>
</feature>
<dbReference type="GO" id="GO:0005886">
    <property type="term" value="C:plasma membrane"/>
    <property type="evidence" value="ECO:0007669"/>
    <property type="project" value="UniProtKB-SubCell"/>
</dbReference>